<dbReference type="AlphaFoldDB" id="A0A3S4MHE8"/>
<name>A0A3S4MHE8_9RHOB</name>
<dbReference type="EMBL" id="SAVA01000005">
    <property type="protein sequence ID" value="RWR52191.1"/>
    <property type="molecule type" value="Genomic_DNA"/>
</dbReference>
<evidence type="ECO:0000256" key="1">
    <source>
        <dbReference type="ARBA" id="ARBA00009437"/>
    </source>
</evidence>
<dbReference type="InterPro" id="IPR005119">
    <property type="entry name" value="LysR_subst-bd"/>
</dbReference>
<dbReference type="RefSeq" id="WP_128156324.1">
    <property type="nucleotide sequence ID" value="NZ_JBHSOM010000006.1"/>
</dbReference>
<reference evidence="6" key="1">
    <citation type="submission" date="2019-01" db="EMBL/GenBank/DDBJ databases">
        <title>Sinorhodobacter populi sp. nov. isolated from the symptomatic bark tissue of Populus euramericana canker.</title>
        <authorList>
            <person name="Xu G."/>
        </authorList>
    </citation>
    <scope>NUCLEOTIDE SEQUENCE [LARGE SCALE GENOMIC DNA]</scope>
    <source>
        <strain evidence="6">CGMCC 1.12963</strain>
    </source>
</reference>
<evidence type="ECO:0000256" key="4">
    <source>
        <dbReference type="ARBA" id="ARBA00023163"/>
    </source>
</evidence>
<comment type="caution">
    <text evidence="6">The sequence shown here is derived from an EMBL/GenBank/DDBJ whole genome shotgun (WGS) entry which is preliminary data.</text>
</comment>
<evidence type="ECO:0000259" key="5">
    <source>
        <dbReference type="PROSITE" id="PS50931"/>
    </source>
</evidence>
<dbReference type="InterPro" id="IPR000847">
    <property type="entry name" value="LysR_HTH_N"/>
</dbReference>
<dbReference type="PANTHER" id="PTHR30126">
    <property type="entry name" value="HTH-TYPE TRANSCRIPTIONAL REGULATOR"/>
    <property type="match status" value="1"/>
</dbReference>
<dbReference type="InterPro" id="IPR036390">
    <property type="entry name" value="WH_DNA-bd_sf"/>
</dbReference>
<dbReference type="Pfam" id="PF00126">
    <property type="entry name" value="HTH_1"/>
    <property type="match status" value="1"/>
</dbReference>
<dbReference type="Gene3D" id="1.10.10.10">
    <property type="entry name" value="Winged helix-like DNA-binding domain superfamily/Winged helix DNA-binding domain"/>
    <property type="match status" value="1"/>
</dbReference>
<accession>A0A3S4MHE8</accession>
<dbReference type="Proteomes" id="UP000288071">
    <property type="component" value="Unassembled WGS sequence"/>
</dbReference>
<proteinExistence type="inferred from homology"/>
<dbReference type="CDD" id="cd05466">
    <property type="entry name" value="PBP2_LTTR_substrate"/>
    <property type="match status" value="1"/>
</dbReference>
<dbReference type="GO" id="GO:0000976">
    <property type="term" value="F:transcription cis-regulatory region binding"/>
    <property type="evidence" value="ECO:0007669"/>
    <property type="project" value="TreeGrafter"/>
</dbReference>
<dbReference type="SUPFAM" id="SSF46785">
    <property type="entry name" value="Winged helix' DNA-binding domain"/>
    <property type="match status" value="1"/>
</dbReference>
<evidence type="ECO:0000313" key="7">
    <source>
        <dbReference type="Proteomes" id="UP000288071"/>
    </source>
</evidence>
<evidence type="ECO:0000256" key="2">
    <source>
        <dbReference type="ARBA" id="ARBA00023015"/>
    </source>
</evidence>
<dbReference type="Pfam" id="PF03466">
    <property type="entry name" value="LysR_substrate"/>
    <property type="match status" value="1"/>
</dbReference>
<reference evidence="6" key="2">
    <citation type="submission" date="2019-01" db="EMBL/GenBank/DDBJ databases">
        <authorList>
            <person name="Li Y."/>
        </authorList>
    </citation>
    <scope>NUCLEOTIDE SEQUENCE [LARGE SCALE GENOMIC DNA]</scope>
    <source>
        <strain evidence="6">CGMCC 1.12963</strain>
    </source>
</reference>
<gene>
    <name evidence="6" type="ORF">EOW66_10540</name>
</gene>
<protein>
    <submittedName>
        <fullName evidence="6">LysR family transcriptional regulator</fullName>
    </submittedName>
</protein>
<sequence length="302" mass="32336">MKIANTDLRALAVFRAVVEHEGFTGAQIALGLSQSAISFHVKALEERLGFPLCRRGRGGFALTERGALVHARSEALFLSLDTFESEVGRLRDRITGTLRIGMIDNTVTDSGLPLPQVIGRIGARAPEARLDIAMADPETLVVRLAGGALDLAILPETRLAEGLRLSPLHEERHLLYCGRGHPLFPRAGEAVTPAEIALWPFVGRPYANQRELGPFPGAVMPASAANMEAQAMFLLSGRYIGYLPAHYAKAHVAAGNLRILGTGFPLTSPLMLATRAGVRATPLQDLFLRELIAAIAARASAG</sequence>
<keyword evidence="7" id="KW-1185">Reference proteome</keyword>
<dbReference type="GO" id="GO:0003700">
    <property type="term" value="F:DNA-binding transcription factor activity"/>
    <property type="evidence" value="ECO:0007669"/>
    <property type="project" value="InterPro"/>
</dbReference>
<dbReference type="Gene3D" id="3.40.190.10">
    <property type="entry name" value="Periplasmic binding protein-like II"/>
    <property type="match status" value="2"/>
</dbReference>
<dbReference type="PANTHER" id="PTHR30126:SF98">
    <property type="entry name" value="HTH-TYPE TRANSCRIPTIONAL ACTIVATOR BAUR"/>
    <property type="match status" value="1"/>
</dbReference>
<evidence type="ECO:0000313" key="6">
    <source>
        <dbReference type="EMBL" id="RWR52191.1"/>
    </source>
</evidence>
<evidence type="ECO:0000256" key="3">
    <source>
        <dbReference type="ARBA" id="ARBA00023125"/>
    </source>
</evidence>
<keyword evidence="4" id="KW-0804">Transcription</keyword>
<dbReference type="SUPFAM" id="SSF53850">
    <property type="entry name" value="Periplasmic binding protein-like II"/>
    <property type="match status" value="1"/>
</dbReference>
<keyword evidence="2" id="KW-0805">Transcription regulation</keyword>
<keyword evidence="3" id="KW-0238">DNA-binding</keyword>
<comment type="similarity">
    <text evidence="1">Belongs to the LysR transcriptional regulatory family.</text>
</comment>
<feature type="domain" description="HTH lysR-type" evidence="5">
    <location>
        <begin position="6"/>
        <end position="63"/>
    </location>
</feature>
<organism evidence="6 7">
    <name type="scientific">Paenirhodobacter huangdaonensis</name>
    <dbReference type="NCBI Taxonomy" id="2501515"/>
    <lineage>
        <taxon>Bacteria</taxon>
        <taxon>Pseudomonadati</taxon>
        <taxon>Pseudomonadota</taxon>
        <taxon>Alphaproteobacteria</taxon>
        <taxon>Rhodobacterales</taxon>
        <taxon>Rhodobacter group</taxon>
        <taxon>Paenirhodobacter</taxon>
    </lineage>
</organism>
<dbReference type="InterPro" id="IPR036388">
    <property type="entry name" value="WH-like_DNA-bd_sf"/>
</dbReference>
<dbReference type="PROSITE" id="PS50931">
    <property type="entry name" value="HTH_LYSR"/>
    <property type="match status" value="1"/>
</dbReference>